<evidence type="ECO:0000256" key="4">
    <source>
        <dbReference type="ARBA" id="ARBA00022692"/>
    </source>
</evidence>
<evidence type="ECO:0000259" key="8">
    <source>
        <dbReference type="Pfam" id="PF00535"/>
    </source>
</evidence>
<name>A0ABV9Z0T4_9HYPH</name>
<keyword evidence="10" id="KW-1185">Reference proteome</keyword>
<sequence length="246" mass="27326">MQPSDFNLVSVIIPARNEAENLDFLIEEIAGALSGRAYEIVVVDEASTDDTPGLLARKARAGLPVRHIRHERGMGQSGAIRTGVIHARGSIFVTIDGDGQNNPSYIPALVTTLEGASADVGMVAGQRRGRTDGTLKKYASRFANNLRRSLLNDDNEDSGCGLKAVRADIFRILPYFDGWHRFMPALITREGYKILRLDVVDRPRRFGRSNYGILDRGLRGVLDLFGVWWLMKRFRGRAVATEIETK</sequence>
<dbReference type="SUPFAM" id="SSF53448">
    <property type="entry name" value="Nucleotide-diphospho-sugar transferases"/>
    <property type="match status" value="1"/>
</dbReference>
<dbReference type="PANTHER" id="PTHR48090:SF3">
    <property type="entry name" value="UNDECAPRENYL-PHOSPHATE 4-DEOXY-4-FORMAMIDO-L-ARABINOSE TRANSFERASE"/>
    <property type="match status" value="1"/>
</dbReference>
<evidence type="ECO:0000256" key="1">
    <source>
        <dbReference type="ARBA" id="ARBA00022475"/>
    </source>
</evidence>
<dbReference type="InterPro" id="IPR001173">
    <property type="entry name" value="Glyco_trans_2-like"/>
</dbReference>
<evidence type="ECO:0000256" key="6">
    <source>
        <dbReference type="ARBA" id="ARBA00022989"/>
    </source>
</evidence>
<keyword evidence="4" id="KW-0812">Transmembrane</keyword>
<dbReference type="CDD" id="cd04179">
    <property type="entry name" value="DPM_DPG-synthase_like"/>
    <property type="match status" value="1"/>
</dbReference>
<keyword evidence="6" id="KW-1133">Transmembrane helix</keyword>
<dbReference type="Pfam" id="PF00535">
    <property type="entry name" value="Glycos_transf_2"/>
    <property type="match status" value="1"/>
</dbReference>
<evidence type="ECO:0000313" key="9">
    <source>
        <dbReference type="EMBL" id="MFC5067169.1"/>
    </source>
</evidence>
<keyword evidence="7" id="KW-0472">Membrane</keyword>
<dbReference type="Gene3D" id="3.90.550.10">
    <property type="entry name" value="Spore Coat Polysaccharide Biosynthesis Protein SpsA, Chain A"/>
    <property type="match status" value="1"/>
</dbReference>
<evidence type="ECO:0000256" key="7">
    <source>
        <dbReference type="ARBA" id="ARBA00023136"/>
    </source>
</evidence>
<keyword evidence="3" id="KW-0808">Transferase</keyword>
<evidence type="ECO:0000256" key="2">
    <source>
        <dbReference type="ARBA" id="ARBA00022676"/>
    </source>
</evidence>
<proteinExistence type="predicted"/>
<evidence type="ECO:0000313" key="10">
    <source>
        <dbReference type="Proteomes" id="UP001595796"/>
    </source>
</evidence>
<dbReference type="EMBL" id="JBHSJF010000004">
    <property type="protein sequence ID" value="MFC5067169.1"/>
    <property type="molecule type" value="Genomic_DNA"/>
</dbReference>
<keyword evidence="5" id="KW-0448">Lipopolysaccharide biosynthesis</keyword>
<keyword evidence="2" id="KW-0328">Glycosyltransferase</keyword>
<protein>
    <submittedName>
        <fullName evidence="9">Glycosyltransferase family 2 protein</fullName>
    </submittedName>
</protein>
<evidence type="ECO:0000256" key="3">
    <source>
        <dbReference type="ARBA" id="ARBA00022679"/>
    </source>
</evidence>
<reference evidence="10" key="1">
    <citation type="journal article" date="2019" name="Int. J. Syst. Evol. Microbiol.">
        <title>The Global Catalogue of Microorganisms (GCM) 10K type strain sequencing project: providing services to taxonomists for standard genome sequencing and annotation.</title>
        <authorList>
            <consortium name="The Broad Institute Genomics Platform"/>
            <consortium name="The Broad Institute Genome Sequencing Center for Infectious Disease"/>
            <person name="Wu L."/>
            <person name="Ma J."/>
        </authorList>
    </citation>
    <scope>NUCLEOTIDE SEQUENCE [LARGE SCALE GENOMIC DNA]</scope>
    <source>
        <strain evidence="10">CGMCC 1.16444</strain>
    </source>
</reference>
<keyword evidence="1" id="KW-1003">Cell membrane</keyword>
<feature type="domain" description="Glycosyltransferase 2-like" evidence="8">
    <location>
        <begin position="10"/>
        <end position="167"/>
    </location>
</feature>
<dbReference type="Proteomes" id="UP001595796">
    <property type="component" value="Unassembled WGS sequence"/>
</dbReference>
<comment type="caution">
    <text evidence="9">The sequence shown here is derived from an EMBL/GenBank/DDBJ whole genome shotgun (WGS) entry which is preliminary data.</text>
</comment>
<dbReference type="RefSeq" id="WP_114957211.1">
    <property type="nucleotide sequence ID" value="NZ_JBHSJF010000004.1"/>
</dbReference>
<dbReference type="PANTHER" id="PTHR48090">
    <property type="entry name" value="UNDECAPRENYL-PHOSPHATE 4-DEOXY-4-FORMAMIDO-L-ARABINOSE TRANSFERASE-RELATED"/>
    <property type="match status" value="1"/>
</dbReference>
<gene>
    <name evidence="9" type="ORF">ACFPFW_03965</name>
</gene>
<dbReference type="InterPro" id="IPR029044">
    <property type="entry name" value="Nucleotide-diphossugar_trans"/>
</dbReference>
<evidence type="ECO:0000256" key="5">
    <source>
        <dbReference type="ARBA" id="ARBA00022985"/>
    </source>
</evidence>
<dbReference type="InterPro" id="IPR050256">
    <property type="entry name" value="Glycosyltransferase_2"/>
</dbReference>
<accession>A0ABV9Z0T4</accession>
<organism evidence="9 10">
    <name type="scientific">Flaviflagellibacter deserti</name>
    <dbReference type="NCBI Taxonomy" id="2267266"/>
    <lineage>
        <taxon>Bacteria</taxon>
        <taxon>Pseudomonadati</taxon>
        <taxon>Pseudomonadota</taxon>
        <taxon>Alphaproteobacteria</taxon>
        <taxon>Hyphomicrobiales</taxon>
        <taxon>Flaviflagellibacter</taxon>
    </lineage>
</organism>